<protein>
    <submittedName>
        <fullName evidence="3">Transglutaminase</fullName>
    </submittedName>
</protein>
<dbReference type="SUPFAM" id="SSF54001">
    <property type="entry name" value="Cysteine proteinases"/>
    <property type="match status" value="1"/>
</dbReference>
<dbReference type="InterPro" id="IPR002931">
    <property type="entry name" value="Transglutaminase-like"/>
</dbReference>
<keyword evidence="4" id="KW-1185">Reference proteome</keyword>
<dbReference type="KEGG" id="cmah:C1I91_09920"/>
<keyword evidence="1" id="KW-0812">Transmembrane</keyword>
<name>A0A410DSG0_9CLOT</name>
<sequence length="393" mass="44764">MKINITNLILIVVFLIPVITGFINKFSSEDAMEEILDIEKSIALFLSIVIAIVYCSKQDLLPKIVEYLSSLSDYLDTLLNGYRQVSYYGLFLILIYLTYNIILLVMRILNKLTVQPVINTLNRYSQKKGSTFRGVIGAIFSLPRAIIFLIVVCITLNFANYLSFPSDVKKSINESAIYKTISQNVINPITTSPIMKEIPRVLNDSLKIKVVRVDENQNQNAKTKDNSKSNNPREIVYYNGVTLDQGIKSNNEINQEALKLTRFKSSDKEKAKALYAWIGTNIEYDDNKASEVLSNNFGVQSGAIPTFESRTGICFDYSCLYVAMARAANLKVRLVIGQGFNGEQWVNHAWNEVFIKDENRWITVDTTFYKAGNYFDSKRFYSDHKIEKIAGEW</sequence>
<evidence type="ECO:0000259" key="2">
    <source>
        <dbReference type="SMART" id="SM00460"/>
    </source>
</evidence>
<organism evidence="3 4">
    <name type="scientific">Clostridium manihotivorum</name>
    <dbReference type="NCBI Taxonomy" id="2320868"/>
    <lineage>
        <taxon>Bacteria</taxon>
        <taxon>Bacillati</taxon>
        <taxon>Bacillota</taxon>
        <taxon>Clostridia</taxon>
        <taxon>Eubacteriales</taxon>
        <taxon>Clostridiaceae</taxon>
        <taxon>Clostridium</taxon>
    </lineage>
</organism>
<feature type="transmembrane region" description="Helical" evidence="1">
    <location>
        <begin position="6"/>
        <end position="23"/>
    </location>
</feature>
<proteinExistence type="predicted"/>
<reference evidence="3 4" key="1">
    <citation type="submission" date="2018-01" db="EMBL/GenBank/DDBJ databases">
        <title>Genome Sequencing and Assembly of Anaerobacter polyendosporus strain CT4.</title>
        <authorList>
            <person name="Tachaapaikoon C."/>
            <person name="Sutheeworapong S."/>
            <person name="Jenjaroenpun P."/>
            <person name="Wongsurawat T."/>
            <person name="Nookeaw I."/>
            <person name="Cheawchanlertfa P."/>
            <person name="Kosugi A."/>
            <person name="Cheevadhanarak S."/>
            <person name="Ratanakhanokchai K."/>
        </authorList>
    </citation>
    <scope>NUCLEOTIDE SEQUENCE [LARGE SCALE GENOMIC DNA]</scope>
    <source>
        <strain evidence="3 4">CT4</strain>
    </source>
</reference>
<accession>A0A410DSG0</accession>
<evidence type="ECO:0000256" key="1">
    <source>
        <dbReference type="SAM" id="Phobius"/>
    </source>
</evidence>
<feature type="domain" description="Transglutaminase-like" evidence="2">
    <location>
        <begin position="306"/>
        <end position="368"/>
    </location>
</feature>
<dbReference type="PANTHER" id="PTHR33490">
    <property type="entry name" value="BLR5614 PROTEIN-RELATED"/>
    <property type="match status" value="1"/>
</dbReference>
<dbReference type="Pfam" id="PF01841">
    <property type="entry name" value="Transglut_core"/>
    <property type="match status" value="1"/>
</dbReference>
<dbReference type="Gene3D" id="3.10.620.30">
    <property type="match status" value="1"/>
</dbReference>
<gene>
    <name evidence="3" type="ORF">C1I91_09920</name>
</gene>
<dbReference type="OrthoDB" id="1817605at2"/>
<dbReference type="AlphaFoldDB" id="A0A410DSG0"/>
<dbReference type="RefSeq" id="WP_128212734.1">
    <property type="nucleotide sequence ID" value="NZ_CP025746.1"/>
</dbReference>
<feature type="transmembrane region" description="Helical" evidence="1">
    <location>
        <begin position="130"/>
        <end position="159"/>
    </location>
</feature>
<dbReference type="PANTHER" id="PTHR33490:SF3">
    <property type="entry name" value="CONSERVED INTEGRAL MEMBRANE PROTEIN"/>
    <property type="match status" value="1"/>
</dbReference>
<feature type="transmembrane region" description="Helical" evidence="1">
    <location>
        <begin position="85"/>
        <end position="109"/>
    </location>
</feature>
<keyword evidence="1" id="KW-0472">Membrane</keyword>
<keyword evidence="1" id="KW-1133">Transmembrane helix</keyword>
<dbReference type="InterPro" id="IPR038765">
    <property type="entry name" value="Papain-like_cys_pep_sf"/>
</dbReference>
<dbReference type="EMBL" id="CP025746">
    <property type="protein sequence ID" value="QAA31942.1"/>
    <property type="molecule type" value="Genomic_DNA"/>
</dbReference>
<evidence type="ECO:0000313" key="3">
    <source>
        <dbReference type="EMBL" id="QAA31942.1"/>
    </source>
</evidence>
<dbReference type="Proteomes" id="UP000286268">
    <property type="component" value="Chromosome"/>
</dbReference>
<evidence type="ECO:0000313" key="4">
    <source>
        <dbReference type="Proteomes" id="UP000286268"/>
    </source>
</evidence>
<dbReference type="SMART" id="SM00460">
    <property type="entry name" value="TGc"/>
    <property type="match status" value="1"/>
</dbReference>